<organism evidence="3 4">
    <name type="scientific">Alteraurantiacibacter palmitatis</name>
    <dbReference type="NCBI Taxonomy" id="2054628"/>
    <lineage>
        <taxon>Bacteria</taxon>
        <taxon>Pseudomonadati</taxon>
        <taxon>Pseudomonadota</taxon>
        <taxon>Alphaproteobacteria</taxon>
        <taxon>Sphingomonadales</taxon>
        <taxon>Erythrobacteraceae</taxon>
        <taxon>Alteraurantiacibacter</taxon>
    </lineage>
</organism>
<dbReference type="EMBL" id="JBHRST010000003">
    <property type="protein sequence ID" value="MFC3096734.1"/>
    <property type="molecule type" value="Genomic_DNA"/>
</dbReference>
<keyword evidence="4" id="KW-1185">Reference proteome</keyword>
<name>A0ABV7E4C2_9SPHN</name>
<evidence type="ECO:0000256" key="2">
    <source>
        <dbReference type="SAM" id="SignalP"/>
    </source>
</evidence>
<reference evidence="4" key="1">
    <citation type="journal article" date="2019" name="Int. J. Syst. Evol. Microbiol.">
        <title>The Global Catalogue of Microorganisms (GCM) 10K type strain sequencing project: providing services to taxonomists for standard genome sequencing and annotation.</title>
        <authorList>
            <consortium name="The Broad Institute Genomics Platform"/>
            <consortium name="The Broad Institute Genome Sequencing Center for Infectious Disease"/>
            <person name="Wu L."/>
            <person name="Ma J."/>
        </authorList>
    </citation>
    <scope>NUCLEOTIDE SEQUENCE [LARGE SCALE GENOMIC DNA]</scope>
    <source>
        <strain evidence="4">KCTC 52607</strain>
    </source>
</reference>
<gene>
    <name evidence="3" type="ORF">ACFODU_02820</name>
</gene>
<evidence type="ECO:0000313" key="4">
    <source>
        <dbReference type="Proteomes" id="UP001595456"/>
    </source>
</evidence>
<evidence type="ECO:0000256" key="1">
    <source>
        <dbReference type="SAM" id="MobiDB-lite"/>
    </source>
</evidence>
<proteinExistence type="predicted"/>
<dbReference type="Proteomes" id="UP001595456">
    <property type="component" value="Unassembled WGS sequence"/>
</dbReference>
<sequence>MTFPATFSRSAVIALAAGLLAACSSSDEPVAEESPPAAPAPVLTPAPTPTVAADGSPLALGSWNINEDATGASASFQPPEGDALLVLTCDAASRSLSMAVSNTSPGNQTFVIEAGGTAARLDMMADGNAALPRQVAQIAINAPVFGGFVQPGGAIEISQPGGPTVRVPAAPGIRRIFERCQ</sequence>
<accession>A0ABV7E4C2</accession>
<dbReference type="RefSeq" id="WP_336927373.1">
    <property type="nucleotide sequence ID" value="NZ_JBANRO010000013.1"/>
</dbReference>
<comment type="caution">
    <text evidence="3">The sequence shown here is derived from an EMBL/GenBank/DDBJ whole genome shotgun (WGS) entry which is preliminary data.</text>
</comment>
<keyword evidence="2" id="KW-0732">Signal</keyword>
<protein>
    <recommendedName>
        <fullName evidence="5">Lipoprotein</fullName>
    </recommendedName>
</protein>
<evidence type="ECO:0008006" key="5">
    <source>
        <dbReference type="Google" id="ProtNLM"/>
    </source>
</evidence>
<feature type="region of interest" description="Disordered" evidence="1">
    <location>
        <begin position="28"/>
        <end position="55"/>
    </location>
</feature>
<feature type="chain" id="PRO_5045101454" description="Lipoprotein" evidence="2">
    <location>
        <begin position="17"/>
        <end position="181"/>
    </location>
</feature>
<feature type="signal peptide" evidence="2">
    <location>
        <begin position="1"/>
        <end position="16"/>
    </location>
</feature>
<evidence type="ECO:0000313" key="3">
    <source>
        <dbReference type="EMBL" id="MFC3096734.1"/>
    </source>
</evidence>
<feature type="compositionally biased region" description="Pro residues" evidence="1">
    <location>
        <begin position="36"/>
        <end position="48"/>
    </location>
</feature>